<evidence type="ECO:0000313" key="8">
    <source>
        <dbReference type="EMBL" id="MEK8131287.1"/>
    </source>
</evidence>
<keyword evidence="2" id="KW-0813">Transport</keyword>
<dbReference type="RefSeq" id="WP_341418422.1">
    <property type="nucleotide sequence ID" value="NZ_JBBPCC010000020.1"/>
</dbReference>
<evidence type="ECO:0000256" key="4">
    <source>
        <dbReference type="ARBA" id="ARBA00022741"/>
    </source>
</evidence>
<dbReference type="SMART" id="SM00382">
    <property type="entry name" value="AAA"/>
    <property type="match status" value="1"/>
</dbReference>
<comment type="subcellular location">
    <subcellularLocation>
        <location evidence="1">Cell membrane</location>
        <topology evidence="1">Peripheral membrane protein</topology>
    </subcellularLocation>
</comment>
<evidence type="ECO:0000259" key="7">
    <source>
        <dbReference type="PROSITE" id="PS50893"/>
    </source>
</evidence>
<dbReference type="PROSITE" id="PS00211">
    <property type="entry name" value="ABC_TRANSPORTER_1"/>
    <property type="match status" value="1"/>
</dbReference>
<dbReference type="InterPro" id="IPR027417">
    <property type="entry name" value="P-loop_NTPase"/>
</dbReference>
<evidence type="ECO:0000256" key="5">
    <source>
        <dbReference type="ARBA" id="ARBA00022840"/>
    </source>
</evidence>
<sequence>MSVLELKNISKAFGGQTVLEQVNLKVEKGEAISIIGPSGGGKSTLLRCINLLEVPSEGELFLEGEPVPYQVHAGEKLTLASRFRLSRYRSRVGMVFQHFHLWNHKTVLDNLIEGPVSVLGLSRQAAVQRAEALLEKVGLADKRRSMPVELSGGQQQRVAIARALAMEPKVLLFDEPTSALDPETVGEVLQLMTGLAREGMTMLVVTHEMEFAREVSDRVLFMEKGRITVEGRPDELFSGQGDERLGRFLQRLQR</sequence>
<dbReference type="PANTHER" id="PTHR43166">
    <property type="entry name" value="AMINO ACID IMPORT ATP-BINDING PROTEIN"/>
    <property type="match status" value="1"/>
</dbReference>
<evidence type="ECO:0000256" key="6">
    <source>
        <dbReference type="ARBA" id="ARBA00023136"/>
    </source>
</evidence>
<dbReference type="InterPro" id="IPR030679">
    <property type="entry name" value="ABC_ATPase_HisP-typ"/>
</dbReference>
<dbReference type="CDD" id="cd03262">
    <property type="entry name" value="ABC_HisP_GlnQ"/>
    <property type="match status" value="1"/>
</dbReference>
<dbReference type="InterPro" id="IPR050086">
    <property type="entry name" value="MetN_ABC_transporter-like"/>
</dbReference>
<keyword evidence="4" id="KW-0547">Nucleotide-binding</keyword>
<proteinExistence type="predicted"/>
<dbReference type="PIRSF" id="PIRSF039085">
    <property type="entry name" value="ABC_ATPase_HisP"/>
    <property type="match status" value="1"/>
</dbReference>
<feature type="domain" description="ABC transporter" evidence="7">
    <location>
        <begin position="4"/>
        <end position="249"/>
    </location>
</feature>
<accession>A0ABU9DR05</accession>
<comment type="caution">
    <text evidence="8">The sequence shown here is derived from an EMBL/GenBank/DDBJ whole genome shotgun (WGS) entry which is preliminary data.</text>
</comment>
<dbReference type="PROSITE" id="PS50893">
    <property type="entry name" value="ABC_TRANSPORTER_2"/>
    <property type="match status" value="1"/>
</dbReference>
<dbReference type="Pfam" id="PF00005">
    <property type="entry name" value="ABC_tran"/>
    <property type="match status" value="1"/>
</dbReference>
<dbReference type="InterPro" id="IPR003439">
    <property type="entry name" value="ABC_transporter-like_ATP-bd"/>
</dbReference>
<dbReference type="Gene3D" id="3.40.50.300">
    <property type="entry name" value="P-loop containing nucleotide triphosphate hydrolases"/>
    <property type="match status" value="1"/>
</dbReference>
<keyword evidence="6" id="KW-0472">Membrane</keyword>
<dbReference type="Proteomes" id="UP001469365">
    <property type="component" value="Unassembled WGS sequence"/>
</dbReference>
<evidence type="ECO:0000256" key="2">
    <source>
        <dbReference type="ARBA" id="ARBA00022448"/>
    </source>
</evidence>
<dbReference type="GO" id="GO:0005524">
    <property type="term" value="F:ATP binding"/>
    <property type="evidence" value="ECO:0007669"/>
    <property type="project" value="UniProtKB-KW"/>
</dbReference>
<protein>
    <submittedName>
        <fullName evidence="8">Amino acid ABC transporter ATP-binding protein</fullName>
    </submittedName>
</protein>
<keyword evidence="5 8" id="KW-0067">ATP-binding</keyword>
<dbReference type="InterPro" id="IPR003593">
    <property type="entry name" value="AAA+_ATPase"/>
</dbReference>
<keyword evidence="9" id="KW-1185">Reference proteome</keyword>
<evidence type="ECO:0000256" key="1">
    <source>
        <dbReference type="ARBA" id="ARBA00004202"/>
    </source>
</evidence>
<dbReference type="InterPro" id="IPR017871">
    <property type="entry name" value="ABC_transporter-like_CS"/>
</dbReference>
<dbReference type="SUPFAM" id="SSF52540">
    <property type="entry name" value="P-loop containing nucleoside triphosphate hydrolases"/>
    <property type="match status" value="1"/>
</dbReference>
<dbReference type="PANTHER" id="PTHR43166:SF35">
    <property type="entry name" value="L-CYSTINE IMPORT ATP-BINDING PROTEIN TCYN"/>
    <property type="match status" value="1"/>
</dbReference>
<evidence type="ECO:0000313" key="9">
    <source>
        <dbReference type="Proteomes" id="UP001469365"/>
    </source>
</evidence>
<evidence type="ECO:0000256" key="3">
    <source>
        <dbReference type="ARBA" id="ARBA00022475"/>
    </source>
</evidence>
<organism evidence="8 9">
    <name type="scientific">Paenibacillus filicis</name>
    <dbReference type="NCBI Taxonomy" id="669464"/>
    <lineage>
        <taxon>Bacteria</taxon>
        <taxon>Bacillati</taxon>
        <taxon>Bacillota</taxon>
        <taxon>Bacilli</taxon>
        <taxon>Bacillales</taxon>
        <taxon>Paenibacillaceae</taxon>
        <taxon>Paenibacillus</taxon>
    </lineage>
</organism>
<name>A0ABU9DR05_9BACL</name>
<gene>
    <name evidence="8" type="ORF">WMW72_25600</name>
</gene>
<dbReference type="EMBL" id="JBBPCC010000020">
    <property type="protein sequence ID" value="MEK8131287.1"/>
    <property type="molecule type" value="Genomic_DNA"/>
</dbReference>
<reference evidence="8 9" key="1">
    <citation type="submission" date="2024-04" db="EMBL/GenBank/DDBJ databases">
        <title>draft genome sequnece of Paenibacillus filicis.</title>
        <authorList>
            <person name="Kim D.-U."/>
        </authorList>
    </citation>
    <scope>NUCLEOTIDE SEQUENCE [LARGE SCALE GENOMIC DNA]</scope>
    <source>
        <strain evidence="8 9">KACC14197</strain>
    </source>
</reference>
<keyword evidence="3" id="KW-1003">Cell membrane</keyword>